<accession>A0A850RDN0</accession>
<sequence>MSTFNDEAFRWSYALSKQLSSAYEITSNYGGIELDDELRAAVEGAVRPILERRLHQAEHGGCPDPATTDQAPSVCELLADLDWYPPPAQLRALRRLAEARFDGNLKLALAFHFEAALEELEGEL</sequence>
<proteinExistence type="predicted"/>
<dbReference type="Proteomes" id="UP000592294">
    <property type="component" value="Unassembled WGS sequence"/>
</dbReference>
<name>A0A850RDN0_9GAMM</name>
<keyword evidence="2" id="KW-1185">Reference proteome</keyword>
<evidence type="ECO:0000313" key="1">
    <source>
        <dbReference type="EMBL" id="NVZ11458.1"/>
    </source>
</evidence>
<gene>
    <name evidence="1" type="ORF">HW932_19595</name>
</gene>
<dbReference type="AlphaFoldDB" id="A0A850RDN0"/>
<dbReference type="EMBL" id="JABZEO010000023">
    <property type="protein sequence ID" value="NVZ11458.1"/>
    <property type="molecule type" value="Genomic_DNA"/>
</dbReference>
<dbReference type="RefSeq" id="WP_176978156.1">
    <property type="nucleotide sequence ID" value="NZ_JABZEO010000023.1"/>
</dbReference>
<protein>
    <submittedName>
        <fullName evidence="1">Uncharacterized protein</fullName>
    </submittedName>
</protein>
<comment type="caution">
    <text evidence="1">The sequence shown here is derived from an EMBL/GenBank/DDBJ whole genome shotgun (WGS) entry which is preliminary data.</text>
</comment>
<reference evidence="1 2" key="1">
    <citation type="submission" date="2020-06" db="EMBL/GenBank/DDBJ databases">
        <title>Whole-genome sequence of Allochromatium humboldtianum DSM 21881, type strain.</title>
        <authorList>
            <person name="Kyndt J.A."/>
            <person name="Meyer T.E."/>
        </authorList>
    </citation>
    <scope>NUCLEOTIDE SEQUENCE [LARGE SCALE GENOMIC DNA]</scope>
    <source>
        <strain evidence="1 2">DSM 21881</strain>
    </source>
</reference>
<organism evidence="1 2">
    <name type="scientific">Allochromatium humboldtianum</name>
    <dbReference type="NCBI Taxonomy" id="504901"/>
    <lineage>
        <taxon>Bacteria</taxon>
        <taxon>Pseudomonadati</taxon>
        <taxon>Pseudomonadota</taxon>
        <taxon>Gammaproteobacteria</taxon>
        <taxon>Chromatiales</taxon>
        <taxon>Chromatiaceae</taxon>
        <taxon>Allochromatium</taxon>
    </lineage>
</organism>
<evidence type="ECO:0000313" key="2">
    <source>
        <dbReference type="Proteomes" id="UP000592294"/>
    </source>
</evidence>